<dbReference type="SUPFAM" id="SSF52200">
    <property type="entry name" value="Toll/Interleukin receptor TIR domain"/>
    <property type="match status" value="1"/>
</dbReference>
<feature type="domain" description="TIR" evidence="2">
    <location>
        <begin position="470"/>
        <end position="589"/>
    </location>
</feature>
<evidence type="ECO:0000256" key="1">
    <source>
        <dbReference type="SAM" id="MobiDB-lite"/>
    </source>
</evidence>
<protein>
    <recommendedName>
        <fullName evidence="2">TIR domain-containing protein</fullName>
    </recommendedName>
</protein>
<dbReference type="InterPro" id="IPR000157">
    <property type="entry name" value="TIR_dom"/>
</dbReference>
<keyword evidence="4" id="KW-1185">Reference proteome</keyword>
<reference evidence="3" key="2">
    <citation type="journal article" date="2021" name="Genome Biol. Evol.">
        <title>Developing a high-quality reference genome for a parasitic bivalve with doubly uniparental inheritance (Bivalvia: Unionida).</title>
        <authorList>
            <person name="Smith C.H."/>
        </authorList>
    </citation>
    <scope>NUCLEOTIDE SEQUENCE</scope>
    <source>
        <strain evidence="3">CHS0354</strain>
        <tissue evidence="3">Mantle</tissue>
    </source>
</reference>
<accession>A0AAE0RM39</accession>
<evidence type="ECO:0000313" key="4">
    <source>
        <dbReference type="Proteomes" id="UP001195483"/>
    </source>
</evidence>
<reference evidence="3" key="3">
    <citation type="submission" date="2023-05" db="EMBL/GenBank/DDBJ databases">
        <authorList>
            <person name="Smith C.H."/>
        </authorList>
    </citation>
    <scope>NUCLEOTIDE SEQUENCE</scope>
    <source>
        <strain evidence="3">CHS0354</strain>
        <tissue evidence="3">Mantle</tissue>
    </source>
</reference>
<dbReference type="GO" id="GO:0007165">
    <property type="term" value="P:signal transduction"/>
    <property type="evidence" value="ECO:0007669"/>
    <property type="project" value="InterPro"/>
</dbReference>
<dbReference type="PANTHER" id="PTHR46270:SF2">
    <property type="entry name" value="TIR DOMAIN-CONTAINING PROTEIN"/>
    <property type="match status" value="1"/>
</dbReference>
<dbReference type="Pfam" id="PF13676">
    <property type="entry name" value="TIR_2"/>
    <property type="match status" value="1"/>
</dbReference>
<organism evidence="3 4">
    <name type="scientific">Potamilus streckersoni</name>
    <dbReference type="NCBI Taxonomy" id="2493646"/>
    <lineage>
        <taxon>Eukaryota</taxon>
        <taxon>Metazoa</taxon>
        <taxon>Spiralia</taxon>
        <taxon>Lophotrochozoa</taxon>
        <taxon>Mollusca</taxon>
        <taxon>Bivalvia</taxon>
        <taxon>Autobranchia</taxon>
        <taxon>Heteroconchia</taxon>
        <taxon>Palaeoheterodonta</taxon>
        <taxon>Unionida</taxon>
        <taxon>Unionoidea</taxon>
        <taxon>Unionidae</taxon>
        <taxon>Ambleminae</taxon>
        <taxon>Lampsilini</taxon>
        <taxon>Potamilus</taxon>
    </lineage>
</organism>
<dbReference type="InterPro" id="IPR000225">
    <property type="entry name" value="Armadillo"/>
</dbReference>
<dbReference type="Pfam" id="PF00514">
    <property type="entry name" value="Arm"/>
    <property type="match status" value="1"/>
</dbReference>
<comment type="caution">
    <text evidence="3">The sequence shown here is derived from an EMBL/GenBank/DDBJ whole genome shotgun (WGS) entry which is preliminary data.</text>
</comment>
<proteinExistence type="predicted"/>
<gene>
    <name evidence="3" type="ORF">CHS0354_002557</name>
</gene>
<dbReference type="Proteomes" id="UP001195483">
    <property type="component" value="Unassembled WGS sequence"/>
</dbReference>
<dbReference type="SMART" id="SM00185">
    <property type="entry name" value="ARM"/>
    <property type="match status" value="2"/>
</dbReference>
<feature type="region of interest" description="Disordered" evidence="1">
    <location>
        <begin position="25"/>
        <end position="69"/>
    </location>
</feature>
<evidence type="ECO:0000313" key="3">
    <source>
        <dbReference type="EMBL" id="KAK3575916.1"/>
    </source>
</evidence>
<dbReference type="SUPFAM" id="SSF48371">
    <property type="entry name" value="ARM repeat"/>
    <property type="match status" value="1"/>
</dbReference>
<reference evidence="3" key="1">
    <citation type="journal article" date="2021" name="Genome Biol. Evol.">
        <title>A High-Quality Reference Genome for a Parasitic Bivalve with Doubly Uniparental Inheritance (Bivalvia: Unionida).</title>
        <authorList>
            <person name="Smith C.H."/>
        </authorList>
    </citation>
    <scope>NUCLEOTIDE SEQUENCE</scope>
    <source>
        <strain evidence="3">CHS0354</strain>
    </source>
</reference>
<dbReference type="EMBL" id="JAEAOA010000210">
    <property type="protein sequence ID" value="KAK3575916.1"/>
    <property type="molecule type" value="Genomic_DNA"/>
</dbReference>
<sequence length="716" mass="81398">MIRQQRIRSSWDQGILSTYKITMGSSSSVESYPKATRSNSAPQKIVVPASMENEKKSQSDKKEESVDREKVLTEEEIRIRIENIFKALNEAIDTVKQIPSLRTEDGSWNGDLMKSLAIILKTYFSIKNISSLPYDVIQKYRREAGQQLSESKSTSVMCKVIIDGWKRGYRNEEGKTDAHQLKGISKSLHILLNYSDCTPEVTYDIAGEPNFLETIKEILSTILPAHMQGEAKSDVESVMKWCLSIYHNTSMVDQNIPRLRSLDIVPVFNSFLDAKKEIYRLSALSTLANIIDEKESAILQDKPDVVAFLLKTLGLAVKDPLRRNLGWSAQECAMTVRCLARNDANKKLLVQMGCLSHLVELAKSGNVQEQRESVGAIWVLAFEKENHSKILDDTELKIIDLLVEFQGKSPDKEVRKAVDGTLWILREELQKNNKYKHIVSSFEQKNKLQTAAKKSSESSGTPVKDGKGHIMISYNWSHQKELVQIRDFLKEHGFSVWMDIDNMGGSTLQAMAEAVEHANVILICISQKYKDSPNCRAEAEYAFQLRKKIVPLKMERGYQPDGWLGFLIGTKLFYEFSGKYPFEAKIKELIREISVCYGNEDVEPKVVSIQSQREETMDRVDSLPVAVTTKKPVYSAHPAPVAVVRKWTPDDVNRWIEKHNLPKPDFEKLTGRELALLVTMRLEAPEFFYNCLQKYLGINNLLTMAMLIEGLEDLSI</sequence>
<dbReference type="InterPro" id="IPR016024">
    <property type="entry name" value="ARM-type_fold"/>
</dbReference>
<feature type="compositionally biased region" description="Polar residues" evidence="1">
    <location>
        <begin position="25"/>
        <end position="42"/>
    </location>
</feature>
<dbReference type="InterPro" id="IPR035897">
    <property type="entry name" value="Toll_tir_struct_dom_sf"/>
</dbReference>
<feature type="compositionally biased region" description="Basic and acidic residues" evidence="1">
    <location>
        <begin position="52"/>
        <end position="69"/>
    </location>
</feature>
<dbReference type="InterPro" id="IPR011989">
    <property type="entry name" value="ARM-like"/>
</dbReference>
<dbReference type="Gene3D" id="3.40.50.10140">
    <property type="entry name" value="Toll/interleukin-1 receptor homology (TIR) domain"/>
    <property type="match status" value="1"/>
</dbReference>
<dbReference type="Gene3D" id="1.25.10.10">
    <property type="entry name" value="Leucine-rich Repeat Variant"/>
    <property type="match status" value="1"/>
</dbReference>
<evidence type="ECO:0000259" key="2">
    <source>
        <dbReference type="Pfam" id="PF13676"/>
    </source>
</evidence>
<dbReference type="PANTHER" id="PTHR46270">
    <property type="entry name" value="ARMADILLO-TYPE FOLD-RELATED"/>
    <property type="match status" value="1"/>
</dbReference>
<dbReference type="AlphaFoldDB" id="A0AAE0RM39"/>
<name>A0AAE0RM39_9BIVA</name>